<dbReference type="Proteomes" id="UP000242877">
    <property type="component" value="Unassembled WGS sequence"/>
</dbReference>
<name>A0A162I2D4_9EURO</name>
<dbReference type="OrthoDB" id="4188718at2759"/>
<keyword evidence="1" id="KW-0472">Membrane</keyword>
<protein>
    <recommendedName>
        <fullName evidence="4">PSI domain-containing protein</fullName>
    </recommendedName>
</protein>
<dbReference type="VEuPathDB" id="FungiDB:AAP_05447"/>
<organism evidence="2 3">
    <name type="scientific">Ascosphaera apis ARSEF 7405</name>
    <dbReference type="NCBI Taxonomy" id="392613"/>
    <lineage>
        <taxon>Eukaryota</taxon>
        <taxon>Fungi</taxon>
        <taxon>Dikarya</taxon>
        <taxon>Ascomycota</taxon>
        <taxon>Pezizomycotina</taxon>
        <taxon>Eurotiomycetes</taxon>
        <taxon>Eurotiomycetidae</taxon>
        <taxon>Onygenales</taxon>
        <taxon>Ascosphaeraceae</taxon>
        <taxon>Ascosphaera</taxon>
    </lineage>
</organism>
<dbReference type="EMBL" id="AZGZ01000031">
    <property type="protein sequence ID" value="KZZ87743.1"/>
    <property type="molecule type" value="Genomic_DNA"/>
</dbReference>
<gene>
    <name evidence="2" type="ORF">AAP_05447</name>
</gene>
<evidence type="ECO:0000313" key="2">
    <source>
        <dbReference type="EMBL" id="KZZ87743.1"/>
    </source>
</evidence>
<accession>A0A162I2D4</accession>
<keyword evidence="1" id="KW-0812">Transmembrane</keyword>
<evidence type="ECO:0000313" key="3">
    <source>
        <dbReference type="Proteomes" id="UP000242877"/>
    </source>
</evidence>
<keyword evidence="3" id="KW-1185">Reference proteome</keyword>
<evidence type="ECO:0000256" key="1">
    <source>
        <dbReference type="SAM" id="Phobius"/>
    </source>
</evidence>
<dbReference type="AlphaFoldDB" id="A0A162I2D4"/>
<comment type="caution">
    <text evidence="2">The sequence shown here is derived from an EMBL/GenBank/DDBJ whole genome shotgun (WGS) entry which is preliminary data.</text>
</comment>
<reference evidence="2 3" key="1">
    <citation type="journal article" date="2016" name="Genome Biol. Evol.">
        <title>Divergent and convergent evolution of fungal pathogenicity.</title>
        <authorList>
            <person name="Shang Y."/>
            <person name="Xiao G."/>
            <person name="Zheng P."/>
            <person name="Cen K."/>
            <person name="Zhan S."/>
            <person name="Wang C."/>
        </authorList>
    </citation>
    <scope>NUCLEOTIDE SEQUENCE [LARGE SCALE GENOMIC DNA]</scope>
    <source>
        <strain evidence="2 3">ARSEF 7405</strain>
    </source>
</reference>
<proteinExistence type="predicted"/>
<feature type="transmembrane region" description="Helical" evidence="1">
    <location>
        <begin position="128"/>
        <end position="152"/>
    </location>
</feature>
<evidence type="ECO:0008006" key="4">
    <source>
        <dbReference type="Google" id="ProtNLM"/>
    </source>
</evidence>
<keyword evidence="1" id="KW-1133">Transmembrane helix</keyword>
<sequence>MTDRERTTLPSQSDRQGIITLRNMDNILSRSVPSLSDTDNATISQWLDSHHPLNDLLLFCWAHAGCDSCLDASPDCSWCATSATCIPNHSSFPLLEPILKPDICPLGSRERWELRSQPLGCNVSTMTFISIVSAVVGTLAFTAAVGILFWCIKYMVRTCVREIHGVRVVETLPPGYSGYTPDYGRPVEWGVRGQPRRIIRRRSMMPGTPVDERAPLLV</sequence>